<evidence type="ECO:0000313" key="2">
    <source>
        <dbReference type="Proteomes" id="UP000651057"/>
    </source>
</evidence>
<sequence length="78" mass="8826">MSDLFRKTLEKTKFLENECLIVLIDLDGFIEVELSLLVREKIDDMAVGIMLSGSNLDEYEKVIEDSLTSKSSNVSRVV</sequence>
<keyword evidence="2" id="KW-1185">Reference proteome</keyword>
<organism evidence="1 2">
    <name type="scientific">Aquimarina mytili</name>
    <dbReference type="NCBI Taxonomy" id="874423"/>
    <lineage>
        <taxon>Bacteria</taxon>
        <taxon>Pseudomonadati</taxon>
        <taxon>Bacteroidota</taxon>
        <taxon>Flavobacteriia</taxon>
        <taxon>Flavobacteriales</taxon>
        <taxon>Flavobacteriaceae</taxon>
        <taxon>Aquimarina</taxon>
    </lineage>
</organism>
<name>A0A937A1I2_9FLAO</name>
<dbReference type="Proteomes" id="UP000651057">
    <property type="component" value="Unassembled WGS sequence"/>
</dbReference>
<protein>
    <submittedName>
        <fullName evidence="1">Uncharacterized protein</fullName>
    </submittedName>
</protein>
<comment type="caution">
    <text evidence="1">The sequence shown here is derived from an EMBL/GenBank/DDBJ whole genome shotgun (WGS) entry which is preliminary data.</text>
</comment>
<evidence type="ECO:0000313" key="1">
    <source>
        <dbReference type="EMBL" id="MBL0685883.1"/>
    </source>
</evidence>
<gene>
    <name evidence="1" type="ORF">JJQ60_20295</name>
</gene>
<dbReference type="EMBL" id="JAERQJ010000013">
    <property type="protein sequence ID" value="MBL0685883.1"/>
    <property type="molecule type" value="Genomic_DNA"/>
</dbReference>
<proteinExistence type="predicted"/>
<reference evidence="1" key="1">
    <citation type="submission" date="2021-01" db="EMBL/GenBank/DDBJ databases">
        <authorList>
            <person name="Zhong Y.L."/>
        </authorList>
    </citation>
    <scope>NUCLEOTIDE SEQUENCE</scope>
    <source>
        <strain evidence="1">KCTC 23302</strain>
    </source>
</reference>
<accession>A0A937A1I2</accession>
<dbReference type="AlphaFoldDB" id="A0A937A1I2"/>